<dbReference type="WBParaSite" id="PSAMB.scaffold824size40811.g8920.t1">
    <property type="protein sequence ID" value="PSAMB.scaffold824size40811.g8920.t1"/>
    <property type="gene ID" value="PSAMB.scaffold824size40811.g8920"/>
</dbReference>
<evidence type="ECO:0000256" key="1">
    <source>
        <dbReference type="SAM" id="MobiDB-lite"/>
    </source>
</evidence>
<accession>A0A914XIL6</accession>
<dbReference type="AlphaFoldDB" id="A0A914XIL6"/>
<dbReference type="Proteomes" id="UP000887566">
    <property type="component" value="Unplaced"/>
</dbReference>
<protein>
    <submittedName>
        <fullName evidence="4">Uncharacterized protein</fullName>
    </submittedName>
</protein>
<evidence type="ECO:0000256" key="2">
    <source>
        <dbReference type="SAM" id="Phobius"/>
    </source>
</evidence>
<organism evidence="3 4">
    <name type="scientific">Plectus sambesii</name>
    <dbReference type="NCBI Taxonomy" id="2011161"/>
    <lineage>
        <taxon>Eukaryota</taxon>
        <taxon>Metazoa</taxon>
        <taxon>Ecdysozoa</taxon>
        <taxon>Nematoda</taxon>
        <taxon>Chromadorea</taxon>
        <taxon>Plectida</taxon>
        <taxon>Plectina</taxon>
        <taxon>Plectoidea</taxon>
        <taxon>Plectidae</taxon>
        <taxon>Plectus</taxon>
    </lineage>
</organism>
<keyword evidence="3" id="KW-1185">Reference proteome</keyword>
<evidence type="ECO:0000313" key="4">
    <source>
        <dbReference type="WBParaSite" id="PSAMB.scaffold824size40811.g8920.t1"/>
    </source>
</evidence>
<sequence>MPKNQQASYGRGCKCTTRNDNDDDNAERGRGRADVGENWFVFFASILLLAPSVCLLGLATSTGLARPRVAAGAFRWSIAGLRRLGRRRSRRRGERRVPAGGRSASSCVQIAREQIFDLGFAAIAFH</sequence>
<proteinExistence type="predicted"/>
<feature type="transmembrane region" description="Helical" evidence="2">
    <location>
        <begin position="39"/>
        <end position="59"/>
    </location>
</feature>
<feature type="region of interest" description="Disordered" evidence="1">
    <location>
        <begin position="1"/>
        <end position="31"/>
    </location>
</feature>
<keyword evidence="2" id="KW-0812">Transmembrane</keyword>
<keyword evidence="2" id="KW-1133">Transmembrane helix</keyword>
<evidence type="ECO:0000313" key="3">
    <source>
        <dbReference type="Proteomes" id="UP000887566"/>
    </source>
</evidence>
<reference evidence="4" key="1">
    <citation type="submission" date="2022-11" db="UniProtKB">
        <authorList>
            <consortium name="WormBaseParasite"/>
        </authorList>
    </citation>
    <scope>IDENTIFICATION</scope>
</reference>
<keyword evidence="2" id="KW-0472">Membrane</keyword>
<name>A0A914XIL6_9BILA</name>